<evidence type="ECO:0000256" key="2">
    <source>
        <dbReference type="SAM" id="MobiDB-lite"/>
    </source>
</evidence>
<dbReference type="EMBL" id="RCMG01002208">
    <property type="protein sequence ID" value="KAG2813161.1"/>
    <property type="molecule type" value="Genomic_DNA"/>
</dbReference>
<evidence type="ECO:0000313" key="5">
    <source>
        <dbReference type="EMBL" id="KAG2881083.1"/>
    </source>
</evidence>
<comment type="caution">
    <text evidence="9">The sequence shown here is derived from an EMBL/GenBank/DDBJ whole genome shotgun (WGS) entry which is preliminary data.</text>
</comment>
<dbReference type="Proteomes" id="UP000251314">
    <property type="component" value="Unassembled WGS sequence"/>
</dbReference>
<evidence type="ECO:0000256" key="1">
    <source>
        <dbReference type="PROSITE-ProRule" id="PRU00047"/>
    </source>
</evidence>
<accession>A0A329R9B1</accession>
<feature type="compositionally biased region" description="Basic and acidic residues" evidence="2">
    <location>
        <begin position="115"/>
        <end position="128"/>
    </location>
</feature>
<dbReference type="EMBL" id="MJFZ01000547">
    <property type="protein sequence ID" value="RAW27646.1"/>
    <property type="molecule type" value="Genomic_DNA"/>
</dbReference>
<dbReference type="Proteomes" id="UP000697107">
    <property type="component" value="Unassembled WGS sequence"/>
</dbReference>
<dbReference type="InterPro" id="IPR036875">
    <property type="entry name" value="Znf_CCHC_sf"/>
</dbReference>
<dbReference type="Proteomes" id="UP000774804">
    <property type="component" value="Unassembled WGS sequence"/>
</dbReference>
<dbReference type="GO" id="GO:0003676">
    <property type="term" value="F:nucleic acid binding"/>
    <property type="evidence" value="ECO:0007669"/>
    <property type="project" value="InterPro"/>
</dbReference>
<name>A0A329R9B1_9STRA</name>
<dbReference type="EMBL" id="MJFZ01002055">
    <property type="protein sequence ID" value="RAW21093.1"/>
    <property type="molecule type" value="Genomic_DNA"/>
</dbReference>
<dbReference type="AlphaFoldDB" id="A0A329R9B1"/>
<evidence type="ECO:0000313" key="8">
    <source>
        <dbReference type="EMBL" id="KAG3210585.1"/>
    </source>
</evidence>
<reference evidence="4" key="2">
    <citation type="submission" date="2018-10" db="EMBL/GenBank/DDBJ databases">
        <title>Effector identification in a new, highly contiguous assembly of the strawberry crown rot pathogen Phytophthora cactorum.</title>
        <authorList>
            <person name="Armitage A.D."/>
            <person name="Nellist C.F."/>
            <person name="Bates H."/>
            <person name="Vickerstaff R.J."/>
            <person name="Harrison R.J."/>
        </authorList>
    </citation>
    <scope>NUCLEOTIDE SEQUENCE</scope>
    <source>
        <strain evidence="4">15-7</strain>
        <strain evidence="6">4032</strain>
        <strain evidence="5">4040</strain>
        <strain evidence="7">P415</strain>
        <strain evidence="8">P421</strain>
    </source>
</reference>
<dbReference type="EMBL" id="RCMK01002464">
    <property type="protein sequence ID" value="KAG2881083.1"/>
    <property type="molecule type" value="Genomic_DNA"/>
</dbReference>
<dbReference type="InterPro" id="IPR001878">
    <property type="entry name" value="Znf_CCHC"/>
</dbReference>
<feature type="domain" description="CCHC-type" evidence="3">
    <location>
        <begin position="164"/>
        <end position="177"/>
    </location>
</feature>
<dbReference type="OrthoDB" id="111953at2759"/>
<evidence type="ECO:0000313" key="6">
    <source>
        <dbReference type="EMBL" id="KAG2891859.1"/>
    </source>
</evidence>
<dbReference type="Proteomes" id="UP000760860">
    <property type="component" value="Unassembled WGS sequence"/>
</dbReference>
<keyword evidence="1" id="KW-0863">Zinc-finger</keyword>
<dbReference type="Pfam" id="PF14223">
    <property type="entry name" value="Retrotran_gag_2"/>
    <property type="match status" value="1"/>
</dbReference>
<evidence type="ECO:0000313" key="10">
    <source>
        <dbReference type="EMBL" id="RAW27646.1"/>
    </source>
</evidence>
<feature type="compositionally biased region" description="Basic residues" evidence="2">
    <location>
        <begin position="136"/>
        <end position="155"/>
    </location>
</feature>
<proteinExistence type="predicted"/>
<organism evidence="9 11">
    <name type="scientific">Phytophthora cactorum</name>
    <dbReference type="NCBI Taxonomy" id="29920"/>
    <lineage>
        <taxon>Eukaryota</taxon>
        <taxon>Sar</taxon>
        <taxon>Stramenopiles</taxon>
        <taxon>Oomycota</taxon>
        <taxon>Peronosporomycetes</taxon>
        <taxon>Peronosporales</taxon>
        <taxon>Peronosporaceae</taxon>
        <taxon>Phytophthora</taxon>
    </lineage>
</organism>
<dbReference type="VEuPathDB" id="FungiDB:PC110_g15957"/>
<evidence type="ECO:0000313" key="7">
    <source>
        <dbReference type="EMBL" id="KAG2966765.1"/>
    </source>
</evidence>
<dbReference type="VEuPathDB" id="FungiDB:PC110_g22466"/>
<gene>
    <name evidence="10" type="ORF">PC110_g15957</name>
    <name evidence="9" type="ORF">PC110_g22466</name>
    <name evidence="4" type="ORF">PC113_g23471</name>
    <name evidence="6" type="ORF">PC115_g19050</name>
    <name evidence="5" type="ORF">PC117_g26457</name>
    <name evidence="7" type="ORF">PC118_g18980</name>
    <name evidence="8" type="ORF">PC129_g18423</name>
</gene>
<dbReference type="Proteomes" id="UP000735874">
    <property type="component" value="Unassembled WGS sequence"/>
</dbReference>
<evidence type="ECO:0000313" key="11">
    <source>
        <dbReference type="Proteomes" id="UP000251314"/>
    </source>
</evidence>
<dbReference type="EMBL" id="RCMV01001073">
    <property type="protein sequence ID" value="KAG3210585.1"/>
    <property type="molecule type" value="Genomic_DNA"/>
</dbReference>
<dbReference type="EMBL" id="RCML01000986">
    <property type="protein sequence ID" value="KAG2966765.1"/>
    <property type="molecule type" value="Genomic_DNA"/>
</dbReference>
<keyword evidence="1" id="KW-0862">Zinc</keyword>
<keyword evidence="11" id="KW-1185">Reference proteome</keyword>
<dbReference type="Proteomes" id="UP000736787">
    <property type="component" value="Unassembled WGS sequence"/>
</dbReference>
<evidence type="ECO:0000313" key="4">
    <source>
        <dbReference type="EMBL" id="KAG2813161.1"/>
    </source>
</evidence>
<evidence type="ECO:0000313" key="9">
    <source>
        <dbReference type="EMBL" id="RAW21093.1"/>
    </source>
</evidence>
<dbReference type="EMBL" id="RCMI01001042">
    <property type="protein sequence ID" value="KAG2891859.1"/>
    <property type="molecule type" value="Genomic_DNA"/>
</dbReference>
<dbReference type="PROSITE" id="PS50158">
    <property type="entry name" value="ZF_CCHC"/>
    <property type="match status" value="1"/>
</dbReference>
<evidence type="ECO:0000259" key="3">
    <source>
        <dbReference type="PROSITE" id="PS50158"/>
    </source>
</evidence>
<dbReference type="GO" id="GO:0008270">
    <property type="term" value="F:zinc ion binding"/>
    <property type="evidence" value="ECO:0007669"/>
    <property type="project" value="UniProtKB-KW"/>
</dbReference>
<reference evidence="9 11" key="1">
    <citation type="submission" date="2018-01" db="EMBL/GenBank/DDBJ databases">
        <title>Draft genome of the strawberry crown rot pathogen Phytophthora cactorum.</title>
        <authorList>
            <person name="Armitage A.D."/>
            <person name="Lysoe E."/>
            <person name="Nellist C.F."/>
            <person name="Harrison R.J."/>
            <person name="Brurberg M.B."/>
        </authorList>
    </citation>
    <scope>NUCLEOTIDE SEQUENCE [LARGE SCALE GENOMIC DNA]</scope>
    <source>
        <strain evidence="9 11">10300</strain>
    </source>
</reference>
<feature type="region of interest" description="Disordered" evidence="2">
    <location>
        <begin position="115"/>
        <end position="164"/>
    </location>
</feature>
<protein>
    <recommendedName>
        <fullName evidence="3">CCHC-type domain-containing protein</fullName>
    </recommendedName>
</protein>
<keyword evidence="1" id="KW-0479">Metal-binding</keyword>
<dbReference type="SUPFAM" id="SSF57756">
    <property type="entry name" value="Retrovirus zinc finger-like domains"/>
    <property type="match status" value="1"/>
</dbReference>
<sequence length="180" mass="21135">MWDAFEREKTKRAFSNALMLRNKLYSYTFTADMNMESYLDELKYMRRQLRNMNDPITDDEMAIILLQGVAFEFRGVVRMFDRDVHDGNVPALQEVLNTLHNEAELDNQRKVVVATKDKDKEPAKKLQVKEQPQPGGKKRQQHQQAGGKRKFKKNRKEGPETRECFHCSKKGHLKKNCYAL</sequence>